<dbReference type="EMBL" id="JAGYWB010000011">
    <property type="protein sequence ID" value="KAI0503986.1"/>
    <property type="molecule type" value="Genomic_DNA"/>
</dbReference>
<sequence>MSSSSKRGYLVARSSSSSSHHSTHFLNAKNEEAYYKFKTCKIIPSKMLNQAALNFEVLNLFASTTFQFLLTLAFPFNTELLFEFLANLTYTINNTTFHSFVYHQNIKITKAVIAQYICLSIEGPMVRSFLTNEFDWSDVNLVLRNDAFYQHQPLI</sequence>
<proteinExistence type="predicted"/>
<evidence type="ECO:0000313" key="1">
    <source>
        <dbReference type="EMBL" id="KAI0503986.1"/>
    </source>
</evidence>
<reference evidence="1" key="1">
    <citation type="journal article" date="2022" name="Front. Genet.">
        <title>Chromosome-Scale Assembly of the Dendrobium nobile Genome Provides Insights Into the Molecular Mechanism of the Biosynthesis of the Medicinal Active Ingredient of Dendrobium.</title>
        <authorList>
            <person name="Xu Q."/>
            <person name="Niu S.-C."/>
            <person name="Li K.-L."/>
            <person name="Zheng P.-J."/>
            <person name="Zhang X.-J."/>
            <person name="Jia Y."/>
            <person name="Liu Y."/>
            <person name="Niu Y.-X."/>
            <person name="Yu L.-H."/>
            <person name="Chen D.-F."/>
            <person name="Zhang G.-Q."/>
        </authorList>
    </citation>
    <scope>NUCLEOTIDE SEQUENCE</scope>
    <source>
        <tissue evidence="1">Leaf</tissue>
    </source>
</reference>
<protein>
    <submittedName>
        <fullName evidence="1">Uncharacterized protein</fullName>
    </submittedName>
</protein>
<dbReference type="AlphaFoldDB" id="A0A8T3B984"/>
<dbReference type="Proteomes" id="UP000829196">
    <property type="component" value="Unassembled WGS sequence"/>
</dbReference>
<evidence type="ECO:0000313" key="2">
    <source>
        <dbReference type="Proteomes" id="UP000829196"/>
    </source>
</evidence>
<keyword evidence="2" id="KW-1185">Reference proteome</keyword>
<organism evidence="1 2">
    <name type="scientific">Dendrobium nobile</name>
    <name type="common">Orchid</name>
    <dbReference type="NCBI Taxonomy" id="94219"/>
    <lineage>
        <taxon>Eukaryota</taxon>
        <taxon>Viridiplantae</taxon>
        <taxon>Streptophyta</taxon>
        <taxon>Embryophyta</taxon>
        <taxon>Tracheophyta</taxon>
        <taxon>Spermatophyta</taxon>
        <taxon>Magnoliopsida</taxon>
        <taxon>Liliopsida</taxon>
        <taxon>Asparagales</taxon>
        <taxon>Orchidaceae</taxon>
        <taxon>Epidendroideae</taxon>
        <taxon>Malaxideae</taxon>
        <taxon>Dendrobiinae</taxon>
        <taxon>Dendrobium</taxon>
    </lineage>
</organism>
<name>A0A8T3B984_DENNO</name>
<accession>A0A8T3B984</accession>
<gene>
    <name evidence="1" type="ORF">KFK09_014933</name>
</gene>
<comment type="caution">
    <text evidence="1">The sequence shown here is derived from an EMBL/GenBank/DDBJ whole genome shotgun (WGS) entry which is preliminary data.</text>
</comment>